<dbReference type="Gene3D" id="1.10.287.130">
    <property type="match status" value="1"/>
</dbReference>
<dbReference type="SMART" id="SM00387">
    <property type="entry name" value="HATPase_c"/>
    <property type="match status" value="1"/>
</dbReference>
<dbReference type="InterPro" id="IPR013656">
    <property type="entry name" value="PAS_4"/>
</dbReference>
<reference evidence="17" key="1">
    <citation type="journal article" date="2009" name="Environ. Microbiol.">
        <title>Contribution of mobile genetic elements to Desulfovibrio vulgaris genome plasticity.</title>
        <authorList>
            <person name="Walker C.B."/>
            <person name="Stolyar S."/>
            <person name="Chivian D."/>
            <person name="Pinel N."/>
            <person name="Gabster J.A."/>
            <person name="Dehal P.S."/>
            <person name="He Z."/>
            <person name="Yang Z.K."/>
            <person name="Yen H.C."/>
            <person name="Zhou J."/>
            <person name="Wall J.D."/>
            <person name="Hazen T.C."/>
            <person name="Arkin A.P."/>
            <person name="Stahl D.A."/>
        </authorList>
    </citation>
    <scope>NUCLEOTIDE SEQUENCE [LARGE SCALE GENOMIC DNA]</scope>
    <source>
        <strain evidence="17">DP4</strain>
    </source>
</reference>
<dbReference type="AlphaFoldDB" id="A0A0H3ACA8"/>
<keyword evidence="4" id="KW-0597">Phosphoprotein</keyword>
<dbReference type="GO" id="GO:0030295">
    <property type="term" value="F:protein kinase activator activity"/>
    <property type="evidence" value="ECO:0007669"/>
    <property type="project" value="TreeGrafter"/>
</dbReference>
<sequence length="602" mass="66657">MNGMRSSLRKRLVLGTWLLLLMALAPPFVYFDRTIREDMLEEARKRATETLSSTQWVLSRHAPFGSEDALEAWAVEYARHTGVRFTYIVDGKVMADSDVPAERVHLMDDHGGRPEVVAASRGGSGMEVRYSTTLRKDLVYAALRVEGIAGLPAGVIRVALPVSEVRDRIDSMETGLLWAFIFSLLASGGLGFLVTRPFLGGIESMARAAQAIGQGDYGRRIRDIPGRELRPLAHAINGMAHNIERHLAVLEEQKGRLEAVFNGMREGVMVLDAEGRITTINRALTTMFEGIVSKIGRTPLEATMKPELQRAVDDLRAKDTTEGRAIMLELSDGRAFEVNLVPFFDEAGRCVVLVFHDVSEREKLERIRRDFVANVSHELKTPLTSIKGYAETLLESPPASCEQAGAFMRTILKNANHMTKMVNSLLVLARSEHKGEKRVLAEVDAAEVLRQTLREFQPVARRKAIELVCEVEGAVTVMADRDGLGEVFRNLMDNAMKYSPEGTRVSVSARPGAGVATFCFRDEGPGIPENSKERIFERFYRIEREGDTSKEGSAGLGLAICRRIVRSHGGEIWVESPLDPATRRGAAFFITLNTPRARVGVV</sequence>
<dbReference type="PRINTS" id="PR00344">
    <property type="entry name" value="BCTRLSENSOR"/>
</dbReference>
<dbReference type="InterPro" id="IPR005467">
    <property type="entry name" value="His_kinase_dom"/>
</dbReference>
<keyword evidence="6" id="KW-0812">Transmembrane</keyword>
<dbReference type="RefSeq" id="WP_010937324.1">
    <property type="nucleotide sequence ID" value="NC_008751.1"/>
</dbReference>
<dbReference type="InterPro" id="IPR000014">
    <property type="entry name" value="PAS"/>
</dbReference>
<comment type="catalytic activity">
    <reaction evidence="1">
        <text>ATP + protein L-histidine = ADP + protein N-phospho-L-histidine.</text>
        <dbReference type="EC" id="2.7.13.3"/>
    </reaction>
</comment>
<dbReference type="InterPro" id="IPR003660">
    <property type="entry name" value="HAMP_dom"/>
</dbReference>
<feature type="domain" description="HAMP" evidence="15">
    <location>
        <begin position="196"/>
        <end position="248"/>
    </location>
</feature>
<dbReference type="PROSITE" id="PS50885">
    <property type="entry name" value="HAMP"/>
    <property type="match status" value="1"/>
</dbReference>
<dbReference type="EC" id="2.7.13.3" evidence="3"/>
<organism evidence="16 17">
    <name type="scientific">Nitratidesulfovibrio vulgaris (strain DP4)</name>
    <name type="common">Desulfovibrio vulgaris</name>
    <dbReference type="NCBI Taxonomy" id="391774"/>
    <lineage>
        <taxon>Bacteria</taxon>
        <taxon>Pseudomonadati</taxon>
        <taxon>Thermodesulfobacteriota</taxon>
        <taxon>Desulfovibrionia</taxon>
        <taxon>Desulfovibrionales</taxon>
        <taxon>Desulfovibrionaceae</taxon>
        <taxon>Nitratidesulfovibrio</taxon>
    </lineage>
</organism>
<evidence type="ECO:0000313" key="16">
    <source>
        <dbReference type="EMBL" id="ABM29961.1"/>
    </source>
</evidence>
<dbReference type="InterPro" id="IPR036097">
    <property type="entry name" value="HisK_dim/P_sf"/>
</dbReference>
<dbReference type="InterPro" id="IPR003594">
    <property type="entry name" value="HATPase_dom"/>
</dbReference>
<dbReference type="CDD" id="cd00075">
    <property type="entry name" value="HATPase"/>
    <property type="match status" value="1"/>
</dbReference>
<dbReference type="SMART" id="SM00388">
    <property type="entry name" value="HisKA"/>
    <property type="match status" value="1"/>
</dbReference>
<evidence type="ECO:0000256" key="4">
    <source>
        <dbReference type="ARBA" id="ARBA00022553"/>
    </source>
</evidence>
<dbReference type="SMART" id="SM00304">
    <property type="entry name" value="HAMP"/>
    <property type="match status" value="1"/>
</dbReference>
<feature type="domain" description="PAC" evidence="14">
    <location>
        <begin position="319"/>
        <end position="370"/>
    </location>
</feature>
<dbReference type="GO" id="GO:0005524">
    <property type="term" value="F:ATP binding"/>
    <property type="evidence" value="ECO:0007669"/>
    <property type="project" value="UniProtKB-KW"/>
</dbReference>
<dbReference type="CDD" id="cd00082">
    <property type="entry name" value="HisKA"/>
    <property type="match status" value="1"/>
</dbReference>
<dbReference type="FunFam" id="3.30.565.10:FF:000006">
    <property type="entry name" value="Sensor histidine kinase WalK"/>
    <property type="match status" value="1"/>
</dbReference>
<proteinExistence type="predicted"/>
<dbReference type="KEGG" id="dvl:Dvul_2950"/>
<comment type="subcellular location">
    <subcellularLocation>
        <location evidence="2">Membrane</location>
        <topology evidence="2">Multi-pass membrane protein</topology>
    </subcellularLocation>
</comment>
<dbReference type="Proteomes" id="UP000009173">
    <property type="component" value="Chromosome"/>
</dbReference>
<dbReference type="Gene3D" id="3.30.565.10">
    <property type="entry name" value="Histidine kinase-like ATPase, C-terminal domain"/>
    <property type="match status" value="1"/>
</dbReference>
<dbReference type="InterPro" id="IPR050351">
    <property type="entry name" value="BphY/WalK/GraS-like"/>
</dbReference>
<dbReference type="GO" id="GO:0000156">
    <property type="term" value="F:phosphorelay response regulator activity"/>
    <property type="evidence" value="ECO:0007669"/>
    <property type="project" value="TreeGrafter"/>
</dbReference>
<dbReference type="InterPro" id="IPR003661">
    <property type="entry name" value="HisK_dim/P_dom"/>
</dbReference>
<dbReference type="GO" id="GO:0000155">
    <property type="term" value="F:phosphorelay sensor kinase activity"/>
    <property type="evidence" value="ECO:0007669"/>
    <property type="project" value="InterPro"/>
</dbReference>
<evidence type="ECO:0000256" key="9">
    <source>
        <dbReference type="ARBA" id="ARBA00022840"/>
    </source>
</evidence>
<evidence type="ECO:0000256" key="3">
    <source>
        <dbReference type="ARBA" id="ARBA00012438"/>
    </source>
</evidence>
<name>A0A0H3ACA8_NITV4</name>
<dbReference type="Pfam" id="PF08448">
    <property type="entry name" value="PAS_4"/>
    <property type="match status" value="1"/>
</dbReference>
<dbReference type="GO" id="GO:0007234">
    <property type="term" value="P:osmosensory signaling via phosphorelay pathway"/>
    <property type="evidence" value="ECO:0007669"/>
    <property type="project" value="TreeGrafter"/>
</dbReference>
<dbReference type="GO" id="GO:0016020">
    <property type="term" value="C:membrane"/>
    <property type="evidence" value="ECO:0007669"/>
    <property type="project" value="UniProtKB-SubCell"/>
</dbReference>
<keyword evidence="10" id="KW-1133">Transmembrane helix</keyword>
<dbReference type="SUPFAM" id="SSF55874">
    <property type="entry name" value="ATPase domain of HSP90 chaperone/DNA topoisomerase II/histidine kinase"/>
    <property type="match status" value="1"/>
</dbReference>
<protein>
    <recommendedName>
        <fullName evidence="3">histidine kinase</fullName>
        <ecNumber evidence="3">2.7.13.3</ecNumber>
    </recommendedName>
</protein>
<dbReference type="Gene3D" id="3.30.450.20">
    <property type="entry name" value="PAS domain"/>
    <property type="match status" value="1"/>
</dbReference>
<dbReference type="SUPFAM" id="SSF55785">
    <property type="entry name" value="PYP-like sensor domain (PAS domain)"/>
    <property type="match status" value="1"/>
</dbReference>
<dbReference type="SUPFAM" id="SSF47384">
    <property type="entry name" value="Homodimeric domain of signal transducing histidine kinase"/>
    <property type="match status" value="1"/>
</dbReference>
<feature type="domain" description="Histidine kinase" evidence="13">
    <location>
        <begin position="374"/>
        <end position="596"/>
    </location>
</feature>
<accession>A0A0H3ACA8</accession>
<keyword evidence="8 16" id="KW-0418">Kinase</keyword>
<keyword evidence="12" id="KW-0472">Membrane</keyword>
<dbReference type="Gene3D" id="6.10.340.10">
    <property type="match status" value="1"/>
</dbReference>
<evidence type="ECO:0000256" key="2">
    <source>
        <dbReference type="ARBA" id="ARBA00004141"/>
    </source>
</evidence>
<dbReference type="PROSITE" id="PS50109">
    <property type="entry name" value="HIS_KIN"/>
    <property type="match status" value="1"/>
</dbReference>
<evidence type="ECO:0000259" key="14">
    <source>
        <dbReference type="PROSITE" id="PS50113"/>
    </source>
</evidence>
<evidence type="ECO:0000256" key="12">
    <source>
        <dbReference type="ARBA" id="ARBA00023136"/>
    </source>
</evidence>
<dbReference type="InterPro" id="IPR035965">
    <property type="entry name" value="PAS-like_dom_sf"/>
</dbReference>
<dbReference type="Pfam" id="PF02518">
    <property type="entry name" value="HATPase_c"/>
    <property type="match status" value="1"/>
</dbReference>
<dbReference type="EMBL" id="CP000527">
    <property type="protein sequence ID" value="ABM29961.1"/>
    <property type="molecule type" value="Genomic_DNA"/>
</dbReference>
<dbReference type="InterPro" id="IPR000700">
    <property type="entry name" value="PAS-assoc_C"/>
</dbReference>
<keyword evidence="7" id="KW-0547">Nucleotide-binding</keyword>
<dbReference type="CDD" id="cd00130">
    <property type="entry name" value="PAS"/>
    <property type="match status" value="1"/>
</dbReference>
<dbReference type="InterPro" id="IPR036890">
    <property type="entry name" value="HATPase_C_sf"/>
</dbReference>
<evidence type="ECO:0000313" key="17">
    <source>
        <dbReference type="Proteomes" id="UP000009173"/>
    </source>
</evidence>
<evidence type="ECO:0000259" key="15">
    <source>
        <dbReference type="PROSITE" id="PS50885"/>
    </source>
</evidence>
<evidence type="ECO:0000256" key="11">
    <source>
        <dbReference type="ARBA" id="ARBA00023012"/>
    </source>
</evidence>
<dbReference type="CDD" id="cd06225">
    <property type="entry name" value="HAMP"/>
    <property type="match status" value="1"/>
</dbReference>
<evidence type="ECO:0000256" key="5">
    <source>
        <dbReference type="ARBA" id="ARBA00022679"/>
    </source>
</evidence>
<evidence type="ECO:0000259" key="13">
    <source>
        <dbReference type="PROSITE" id="PS50109"/>
    </source>
</evidence>
<dbReference type="HOGENOM" id="CLU_000445_89_2_7"/>
<gene>
    <name evidence="16" type="ordered locus">Dvul_2950</name>
</gene>
<evidence type="ECO:0000256" key="1">
    <source>
        <dbReference type="ARBA" id="ARBA00000085"/>
    </source>
</evidence>
<keyword evidence="5" id="KW-0808">Transferase</keyword>
<dbReference type="SMR" id="A0A0H3ACA8"/>
<keyword evidence="11" id="KW-0902">Two-component regulatory system</keyword>
<dbReference type="PANTHER" id="PTHR42878">
    <property type="entry name" value="TWO-COMPONENT HISTIDINE KINASE"/>
    <property type="match status" value="1"/>
</dbReference>
<dbReference type="NCBIfam" id="TIGR00229">
    <property type="entry name" value="sensory_box"/>
    <property type="match status" value="1"/>
</dbReference>
<evidence type="ECO:0000256" key="6">
    <source>
        <dbReference type="ARBA" id="ARBA00022692"/>
    </source>
</evidence>
<evidence type="ECO:0000256" key="10">
    <source>
        <dbReference type="ARBA" id="ARBA00022989"/>
    </source>
</evidence>
<dbReference type="Pfam" id="PF00512">
    <property type="entry name" value="HisKA"/>
    <property type="match status" value="1"/>
</dbReference>
<evidence type="ECO:0000256" key="8">
    <source>
        <dbReference type="ARBA" id="ARBA00022777"/>
    </source>
</evidence>
<dbReference type="InterPro" id="IPR004358">
    <property type="entry name" value="Sig_transdc_His_kin-like_C"/>
</dbReference>
<evidence type="ECO:0000256" key="7">
    <source>
        <dbReference type="ARBA" id="ARBA00022741"/>
    </source>
</evidence>
<dbReference type="PROSITE" id="PS50113">
    <property type="entry name" value="PAC"/>
    <property type="match status" value="1"/>
</dbReference>
<dbReference type="FunFam" id="1.10.287.130:FF:000001">
    <property type="entry name" value="Two-component sensor histidine kinase"/>
    <property type="match status" value="1"/>
</dbReference>
<keyword evidence="9" id="KW-0067">ATP-binding</keyword>
<dbReference type="PANTHER" id="PTHR42878:SF7">
    <property type="entry name" value="SENSOR HISTIDINE KINASE GLRK"/>
    <property type="match status" value="1"/>
</dbReference>
<dbReference type="Pfam" id="PF00672">
    <property type="entry name" value="HAMP"/>
    <property type="match status" value="1"/>
</dbReference>